<feature type="transmembrane region" description="Helical" evidence="1">
    <location>
        <begin position="130"/>
        <end position="148"/>
    </location>
</feature>
<dbReference type="AlphaFoldDB" id="A0A645DKA1"/>
<comment type="caution">
    <text evidence="2">The sequence shown here is derived from an EMBL/GenBank/DDBJ whole genome shotgun (WGS) entry which is preliminary data.</text>
</comment>
<feature type="transmembrane region" description="Helical" evidence="1">
    <location>
        <begin position="99"/>
        <end position="118"/>
    </location>
</feature>
<dbReference type="EMBL" id="VSSQ01037240">
    <property type="protein sequence ID" value="MPM89874.1"/>
    <property type="molecule type" value="Genomic_DNA"/>
</dbReference>
<evidence type="ECO:0000256" key="1">
    <source>
        <dbReference type="SAM" id="Phobius"/>
    </source>
</evidence>
<proteinExistence type="predicted"/>
<accession>A0A645DKA1</accession>
<name>A0A645DKA1_9ZZZZ</name>
<evidence type="ECO:0008006" key="3">
    <source>
        <dbReference type="Google" id="ProtNLM"/>
    </source>
</evidence>
<dbReference type="Pfam" id="PF07314">
    <property type="entry name" value="Lit"/>
    <property type="match status" value="1"/>
</dbReference>
<protein>
    <recommendedName>
        <fullName evidence="3">TIGR01906 family membrane protein</fullName>
    </recommendedName>
</protein>
<reference evidence="2" key="1">
    <citation type="submission" date="2019-08" db="EMBL/GenBank/DDBJ databases">
        <authorList>
            <person name="Kucharzyk K."/>
            <person name="Murdoch R.W."/>
            <person name="Higgins S."/>
            <person name="Loffler F."/>
        </authorList>
    </citation>
    <scope>NUCLEOTIDE SEQUENCE</scope>
</reference>
<dbReference type="InterPro" id="IPR010178">
    <property type="entry name" value="Lit"/>
</dbReference>
<keyword evidence="1" id="KW-0812">Transmembrane</keyword>
<organism evidence="2">
    <name type="scientific">bioreactor metagenome</name>
    <dbReference type="NCBI Taxonomy" id="1076179"/>
    <lineage>
        <taxon>unclassified sequences</taxon>
        <taxon>metagenomes</taxon>
        <taxon>ecological metagenomes</taxon>
    </lineage>
</organism>
<evidence type="ECO:0000313" key="2">
    <source>
        <dbReference type="EMBL" id="MPM89874.1"/>
    </source>
</evidence>
<feature type="transmembrane region" description="Helical" evidence="1">
    <location>
        <begin position="7"/>
        <end position="29"/>
    </location>
</feature>
<dbReference type="NCBIfam" id="TIGR01906">
    <property type="entry name" value="integ_TIGR01906"/>
    <property type="match status" value="1"/>
</dbReference>
<sequence length="224" mass="25806">MDRKFKNVLIILLSIITIYCILMTSTLIVTKSKIIYYFDIDYLNITQSSMLTKEEIKKNYDYTIEYLFNRDIIEFKPPTLPSSTDGSQHFLDVRNLFNLGKRILLIGLITGCVILYILRGENFAYKFLKYSGITLVCIPVFSLALINVDFTSTFTLFHELMFENDKWLLDPATDPIINMMPEEFFAHCGLAIIIISAVFGILLLVAHKCFHGKNNKINNKGFVK</sequence>
<keyword evidence="1" id="KW-0472">Membrane</keyword>
<gene>
    <name evidence="2" type="ORF">SDC9_136989</name>
</gene>
<keyword evidence="1" id="KW-1133">Transmembrane helix</keyword>
<feature type="transmembrane region" description="Helical" evidence="1">
    <location>
        <begin position="184"/>
        <end position="206"/>
    </location>
</feature>